<gene>
    <name evidence="1" type="ORF">RRF57_009210</name>
</gene>
<proteinExistence type="predicted"/>
<organism evidence="1 2">
    <name type="scientific">Xylaria bambusicola</name>
    <dbReference type="NCBI Taxonomy" id="326684"/>
    <lineage>
        <taxon>Eukaryota</taxon>
        <taxon>Fungi</taxon>
        <taxon>Dikarya</taxon>
        <taxon>Ascomycota</taxon>
        <taxon>Pezizomycotina</taxon>
        <taxon>Sordariomycetes</taxon>
        <taxon>Xylariomycetidae</taxon>
        <taxon>Xylariales</taxon>
        <taxon>Xylariaceae</taxon>
        <taxon>Xylaria</taxon>
    </lineage>
</organism>
<reference evidence="1 2" key="1">
    <citation type="submission" date="2023-10" db="EMBL/GenBank/DDBJ databases">
        <title>Draft genome sequence of Xylaria bambusicola isolate GMP-LS, the root and basal stem rot pathogen of sugarcane in Indonesia.</title>
        <authorList>
            <person name="Selvaraj P."/>
            <person name="Muralishankar V."/>
            <person name="Muruganantham S."/>
            <person name="Sp S."/>
            <person name="Haryani S."/>
            <person name="Lau K.J.X."/>
            <person name="Naqvi N.I."/>
        </authorList>
    </citation>
    <scope>NUCLEOTIDE SEQUENCE [LARGE SCALE GENOMIC DNA]</scope>
    <source>
        <strain evidence="1">GMP-LS</strain>
    </source>
</reference>
<keyword evidence="2" id="KW-1185">Reference proteome</keyword>
<comment type="caution">
    <text evidence="1">The sequence shown here is derived from an EMBL/GenBank/DDBJ whole genome shotgun (WGS) entry which is preliminary data.</text>
</comment>
<dbReference type="EMBL" id="JAWHQM010000033">
    <property type="protein sequence ID" value="KAK5633496.1"/>
    <property type="molecule type" value="Genomic_DNA"/>
</dbReference>
<sequence length="68" mass="7795">MTIEEAQQALLVRPNDRNQVFNIVAKLDVVEILGPIVEIVDTYIRFVHFTAKEKVFSTVMFDPMLTSL</sequence>
<dbReference type="Proteomes" id="UP001305414">
    <property type="component" value="Unassembled WGS sequence"/>
</dbReference>
<dbReference type="AlphaFoldDB" id="A0AAN7UV68"/>
<evidence type="ECO:0000313" key="1">
    <source>
        <dbReference type="EMBL" id="KAK5633496.1"/>
    </source>
</evidence>
<accession>A0AAN7UV68</accession>
<name>A0AAN7UV68_9PEZI</name>
<protein>
    <submittedName>
        <fullName evidence="1">Uncharacterized protein</fullName>
    </submittedName>
</protein>
<evidence type="ECO:0000313" key="2">
    <source>
        <dbReference type="Proteomes" id="UP001305414"/>
    </source>
</evidence>